<evidence type="ECO:0000313" key="3">
    <source>
        <dbReference type="Proteomes" id="UP000035021"/>
    </source>
</evidence>
<organism evidence="2 3">
    <name type="scientific">Gordonia paraffinivorans NBRC 108238</name>
    <dbReference type="NCBI Taxonomy" id="1223543"/>
    <lineage>
        <taxon>Bacteria</taxon>
        <taxon>Bacillati</taxon>
        <taxon>Actinomycetota</taxon>
        <taxon>Actinomycetes</taxon>
        <taxon>Mycobacteriales</taxon>
        <taxon>Gordoniaceae</taxon>
        <taxon>Gordonia</taxon>
    </lineage>
</organism>
<dbReference type="EMBL" id="BAOQ01000001">
    <property type="protein sequence ID" value="GAC82200.1"/>
    <property type="molecule type" value="Genomic_DNA"/>
</dbReference>
<evidence type="ECO:0000256" key="1">
    <source>
        <dbReference type="SAM" id="MobiDB-lite"/>
    </source>
</evidence>
<feature type="region of interest" description="Disordered" evidence="1">
    <location>
        <begin position="92"/>
        <end position="112"/>
    </location>
</feature>
<sequence>MPSLATIGKRLPTSTSDGVVGPRPATGASADVLSEALAGEELSDSSEDEAPELSDSEPSALFDAELVEDELSTERDGEALSESGASRAIAIRDAGSVVSESTAGSYRPMPHSARTSCIDTVQKLTCGHKADWMSMSRTRVETA</sequence>
<gene>
    <name evidence="2" type="ORF">GP2_001_00530</name>
</gene>
<proteinExistence type="predicted"/>
<feature type="region of interest" description="Disordered" evidence="1">
    <location>
        <begin position="1"/>
        <end position="61"/>
    </location>
</feature>
<reference evidence="2 3" key="1">
    <citation type="submission" date="2013-02" db="EMBL/GenBank/DDBJ databases">
        <title>Whole genome shotgun sequence of Gordonia paraffinivorans NBRC 108238.</title>
        <authorList>
            <person name="Isaki-Nakamura S."/>
            <person name="Hosoyama A."/>
            <person name="Tsuchikane K."/>
            <person name="Ando Y."/>
            <person name="Baba S."/>
            <person name="Ohji S."/>
            <person name="Hamada M."/>
            <person name="Tamura T."/>
            <person name="Yamazoe A."/>
            <person name="Yamazaki S."/>
            <person name="Fujita N."/>
        </authorList>
    </citation>
    <scope>NUCLEOTIDE SEQUENCE [LARGE SCALE GENOMIC DNA]</scope>
    <source>
        <strain evidence="2 3">NBRC 108238</strain>
    </source>
</reference>
<comment type="caution">
    <text evidence="2">The sequence shown here is derived from an EMBL/GenBank/DDBJ whole genome shotgun (WGS) entry which is preliminary data.</text>
</comment>
<evidence type="ECO:0000313" key="2">
    <source>
        <dbReference type="EMBL" id="GAC82200.1"/>
    </source>
</evidence>
<keyword evidence="3" id="KW-1185">Reference proteome</keyword>
<name>A0ABQ0IF39_9ACTN</name>
<protein>
    <submittedName>
        <fullName evidence="2">Uncharacterized protein</fullName>
    </submittedName>
</protein>
<dbReference type="Proteomes" id="UP000035021">
    <property type="component" value="Unassembled WGS sequence"/>
</dbReference>
<feature type="compositionally biased region" description="Acidic residues" evidence="1">
    <location>
        <begin position="41"/>
        <end position="55"/>
    </location>
</feature>
<accession>A0ABQ0IF39</accession>